<gene>
    <name evidence="1" type="ORF">K441DRAFT_739385</name>
</gene>
<accession>A0ACC8EPP2</accession>
<sequence length="468" mass="50528">MAPLEKALSVVAATEQVATRSGPEVPQLVGATVWCHDYATLYKSHLPKTCIIVQYNGHISYFTTSPDVSAPSPVNPAMRLSFLLCIAVVLQVSLAALKSRTPSTFQPVLPANGTLVYAVLYSDNSTFDQSVYGLPGFCALYVNVTYSSPSSFEFVHDSVSLGKVLIAAFYNTPVKYSYYSGCSTGGRQGLKSLEMFPDDFDGVLSGAPAWWATHLRQWNLKVATCNLPNNGSLRYDPSLFPVIVHKVFRQCDAASTTPATSCTTTPPGHGKPSYPTTQPADRLDPGNATANNFDLAPFHGRGGKPIHHGLADGCIATGSGIHLHNQVPRPLKPKGVDLDAFYHFSLVPGMQNWGGGVRNAPWFFAGSGQQVGAGMLEPPGFAPPSTAPSICSVPGYVDSHHDALVALVAGWRMRRRRGRLWRRSSWTMIRRYVGVLMRQPPCPYSSEAKYVGGNPNVTTSFECVEIGA</sequence>
<evidence type="ECO:0000313" key="2">
    <source>
        <dbReference type="Proteomes" id="UP000250078"/>
    </source>
</evidence>
<dbReference type="EMBL" id="KV748245">
    <property type="protein sequence ID" value="OCK88282.1"/>
    <property type="molecule type" value="Genomic_DNA"/>
</dbReference>
<protein>
    <submittedName>
        <fullName evidence="1">Tannase-domain-containing protein</fullName>
    </submittedName>
</protein>
<organism evidence="1 2">
    <name type="scientific">Cenococcum geophilum 1.58</name>
    <dbReference type="NCBI Taxonomy" id="794803"/>
    <lineage>
        <taxon>Eukaryota</taxon>
        <taxon>Fungi</taxon>
        <taxon>Dikarya</taxon>
        <taxon>Ascomycota</taxon>
        <taxon>Pezizomycotina</taxon>
        <taxon>Dothideomycetes</taxon>
        <taxon>Pleosporomycetidae</taxon>
        <taxon>Gloniales</taxon>
        <taxon>Gloniaceae</taxon>
        <taxon>Cenococcum</taxon>
    </lineage>
</organism>
<reference evidence="1 2" key="1">
    <citation type="journal article" date="2016" name="Nat. Commun.">
        <title>Ectomycorrhizal ecology is imprinted in the genome of the dominant symbiotic fungus Cenococcum geophilum.</title>
        <authorList>
            <consortium name="DOE Joint Genome Institute"/>
            <person name="Peter M."/>
            <person name="Kohler A."/>
            <person name="Ohm R.A."/>
            <person name="Kuo A."/>
            <person name="Krutzmann J."/>
            <person name="Morin E."/>
            <person name="Arend M."/>
            <person name="Barry K.W."/>
            <person name="Binder M."/>
            <person name="Choi C."/>
            <person name="Clum A."/>
            <person name="Copeland A."/>
            <person name="Grisel N."/>
            <person name="Haridas S."/>
            <person name="Kipfer T."/>
            <person name="LaButti K."/>
            <person name="Lindquist E."/>
            <person name="Lipzen A."/>
            <person name="Maire R."/>
            <person name="Meier B."/>
            <person name="Mihaltcheva S."/>
            <person name="Molinier V."/>
            <person name="Murat C."/>
            <person name="Poggeler S."/>
            <person name="Quandt C.A."/>
            <person name="Sperisen C."/>
            <person name="Tritt A."/>
            <person name="Tisserant E."/>
            <person name="Crous P.W."/>
            <person name="Henrissat B."/>
            <person name="Nehls U."/>
            <person name="Egli S."/>
            <person name="Spatafora J.W."/>
            <person name="Grigoriev I.V."/>
            <person name="Martin F.M."/>
        </authorList>
    </citation>
    <scope>NUCLEOTIDE SEQUENCE [LARGE SCALE GENOMIC DNA]</scope>
    <source>
        <strain evidence="1 2">1.58</strain>
    </source>
</reference>
<keyword evidence="2" id="KW-1185">Reference proteome</keyword>
<proteinExistence type="predicted"/>
<dbReference type="Proteomes" id="UP000250078">
    <property type="component" value="Unassembled WGS sequence"/>
</dbReference>
<evidence type="ECO:0000313" key="1">
    <source>
        <dbReference type="EMBL" id="OCK88282.1"/>
    </source>
</evidence>
<name>A0ACC8EPP2_9PEZI</name>